<gene>
    <name evidence="7" type="ORF">HH214_13155</name>
</gene>
<dbReference type="InterPro" id="IPR010432">
    <property type="entry name" value="RDD"/>
</dbReference>
<comment type="subcellular location">
    <subcellularLocation>
        <location evidence="1">Membrane</location>
        <topology evidence="1">Multi-pass membrane protein</topology>
    </subcellularLocation>
</comment>
<dbReference type="PANTHER" id="PTHR38480:SF1">
    <property type="entry name" value="SLR0254 PROTEIN"/>
    <property type="match status" value="1"/>
</dbReference>
<evidence type="ECO:0000259" key="6">
    <source>
        <dbReference type="Pfam" id="PF06271"/>
    </source>
</evidence>
<evidence type="ECO:0000256" key="2">
    <source>
        <dbReference type="ARBA" id="ARBA00022692"/>
    </source>
</evidence>
<keyword evidence="3 5" id="KW-1133">Transmembrane helix</keyword>
<feature type="transmembrane region" description="Helical" evidence="5">
    <location>
        <begin position="111"/>
        <end position="132"/>
    </location>
</feature>
<keyword evidence="2 5" id="KW-0812">Transmembrane</keyword>
<feature type="transmembrane region" description="Helical" evidence="5">
    <location>
        <begin position="52"/>
        <end position="72"/>
    </location>
</feature>
<sequence length="251" mass="27788">MQTITINTSQNIAIDYEMAGIGERILARLIDYGIFIAILILGVIITLSTSRVVSNAAIGFVFLVYFGLYIFYDLVCEIFMNGQSVGKRLMKIKVVSLDGAQPTIGQYLLRWLFRVVDFGIGGGMVALIAAAVSDKHQRIGDLVAGTTLIKTSPRTTMEHVAHLPVTDLNYEPVFTQAVQLIDKEVALIHEVIGTYMQTGNQDVVYQMAARIKEHLGITLTQMQQMDDLQFLQTIVKDYNHMVAANDATLNA</sequence>
<evidence type="ECO:0000256" key="5">
    <source>
        <dbReference type="SAM" id="Phobius"/>
    </source>
</evidence>
<dbReference type="KEGG" id="mrob:HH214_13155"/>
<dbReference type="RefSeq" id="WP_169608333.1">
    <property type="nucleotide sequence ID" value="NZ_CP051682.1"/>
</dbReference>
<keyword evidence="8" id="KW-1185">Reference proteome</keyword>
<accession>A0A7L5E139</accession>
<dbReference type="Proteomes" id="UP000503278">
    <property type="component" value="Chromosome"/>
</dbReference>
<organism evidence="7 8">
    <name type="scientific">Mucilaginibacter robiniae</name>
    <dbReference type="NCBI Taxonomy" id="2728022"/>
    <lineage>
        <taxon>Bacteria</taxon>
        <taxon>Pseudomonadati</taxon>
        <taxon>Bacteroidota</taxon>
        <taxon>Sphingobacteriia</taxon>
        <taxon>Sphingobacteriales</taxon>
        <taxon>Sphingobacteriaceae</taxon>
        <taxon>Mucilaginibacter</taxon>
    </lineage>
</organism>
<evidence type="ECO:0000256" key="1">
    <source>
        <dbReference type="ARBA" id="ARBA00004141"/>
    </source>
</evidence>
<dbReference type="PANTHER" id="PTHR38480">
    <property type="entry name" value="SLR0254 PROTEIN"/>
    <property type="match status" value="1"/>
</dbReference>
<dbReference type="Pfam" id="PF06271">
    <property type="entry name" value="RDD"/>
    <property type="match status" value="1"/>
</dbReference>
<keyword evidence="4 5" id="KW-0472">Membrane</keyword>
<name>A0A7L5E139_9SPHI</name>
<evidence type="ECO:0000256" key="4">
    <source>
        <dbReference type="ARBA" id="ARBA00023136"/>
    </source>
</evidence>
<dbReference type="GO" id="GO:0016020">
    <property type="term" value="C:membrane"/>
    <property type="evidence" value="ECO:0007669"/>
    <property type="project" value="UniProtKB-SubCell"/>
</dbReference>
<evidence type="ECO:0000313" key="8">
    <source>
        <dbReference type="Proteomes" id="UP000503278"/>
    </source>
</evidence>
<protein>
    <submittedName>
        <fullName evidence="7">RDD family protein</fullName>
    </submittedName>
</protein>
<proteinExistence type="predicted"/>
<feature type="transmembrane region" description="Helical" evidence="5">
    <location>
        <begin position="25"/>
        <end position="45"/>
    </location>
</feature>
<evidence type="ECO:0000313" key="7">
    <source>
        <dbReference type="EMBL" id="QJD96751.1"/>
    </source>
</evidence>
<reference evidence="7 8" key="1">
    <citation type="submission" date="2020-04" db="EMBL/GenBank/DDBJ databases">
        <title>Genome sequencing of novel species.</title>
        <authorList>
            <person name="Heo J."/>
            <person name="Kim S.-J."/>
            <person name="Kim J.-S."/>
            <person name="Hong S.-B."/>
            <person name="Kwon S.-W."/>
        </authorList>
    </citation>
    <scope>NUCLEOTIDE SEQUENCE [LARGE SCALE GENOMIC DNA]</scope>
    <source>
        <strain evidence="7 8">F39-2</strain>
    </source>
</reference>
<feature type="domain" description="RDD" evidence="6">
    <location>
        <begin position="19"/>
        <end position="145"/>
    </location>
</feature>
<dbReference type="EMBL" id="CP051682">
    <property type="protein sequence ID" value="QJD96751.1"/>
    <property type="molecule type" value="Genomic_DNA"/>
</dbReference>
<dbReference type="AlphaFoldDB" id="A0A7L5E139"/>
<evidence type="ECO:0000256" key="3">
    <source>
        <dbReference type="ARBA" id="ARBA00022989"/>
    </source>
</evidence>